<accession>A0A6G4WP57</accession>
<reference evidence="2 3" key="1">
    <citation type="submission" date="2020-02" db="EMBL/GenBank/DDBJ databases">
        <title>Genome sequence of strain CCNWXJ40-4.</title>
        <authorList>
            <person name="Gao J."/>
            <person name="Sun J."/>
        </authorList>
    </citation>
    <scope>NUCLEOTIDE SEQUENCE [LARGE SCALE GENOMIC DNA]</scope>
    <source>
        <strain evidence="2 3">CCNWXJ 40-4</strain>
    </source>
</reference>
<proteinExistence type="predicted"/>
<dbReference type="RefSeq" id="WP_165034319.1">
    <property type="nucleotide sequence ID" value="NZ_JAAKZF010000162.1"/>
</dbReference>
<name>A0A6G4WP57_9HYPH</name>
<dbReference type="EMBL" id="JAAKZF010000162">
    <property type="protein sequence ID" value="NGO55986.1"/>
    <property type="molecule type" value="Genomic_DNA"/>
</dbReference>
<feature type="compositionally biased region" description="Basic and acidic residues" evidence="1">
    <location>
        <begin position="15"/>
        <end position="24"/>
    </location>
</feature>
<dbReference type="AlphaFoldDB" id="A0A6G4WP57"/>
<evidence type="ECO:0000313" key="2">
    <source>
        <dbReference type="EMBL" id="NGO55986.1"/>
    </source>
</evidence>
<sequence>MADEMPPAEGQDEDSVGRSGEDKEARAFAEKFNISLAKARRLVELHRTVLERELKKPKKR</sequence>
<comment type="caution">
    <text evidence="2">The sequence shown here is derived from an EMBL/GenBank/DDBJ whole genome shotgun (WGS) entry which is preliminary data.</text>
</comment>
<evidence type="ECO:0008006" key="4">
    <source>
        <dbReference type="Google" id="ProtNLM"/>
    </source>
</evidence>
<dbReference type="Proteomes" id="UP001642900">
    <property type="component" value="Unassembled WGS sequence"/>
</dbReference>
<keyword evidence="3" id="KW-1185">Reference proteome</keyword>
<feature type="region of interest" description="Disordered" evidence="1">
    <location>
        <begin position="1"/>
        <end position="24"/>
    </location>
</feature>
<gene>
    <name evidence="2" type="ORF">G6N73_34200</name>
</gene>
<evidence type="ECO:0000313" key="3">
    <source>
        <dbReference type="Proteomes" id="UP001642900"/>
    </source>
</evidence>
<evidence type="ECO:0000256" key="1">
    <source>
        <dbReference type="SAM" id="MobiDB-lite"/>
    </source>
</evidence>
<protein>
    <recommendedName>
        <fullName evidence="4">DUF3606 domain-containing protein</fullName>
    </recommendedName>
</protein>
<organism evidence="2 3">
    <name type="scientific">Allomesorhizobium camelthorni</name>
    <dbReference type="NCBI Taxonomy" id="475069"/>
    <lineage>
        <taxon>Bacteria</taxon>
        <taxon>Pseudomonadati</taxon>
        <taxon>Pseudomonadota</taxon>
        <taxon>Alphaproteobacteria</taxon>
        <taxon>Hyphomicrobiales</taxon>
        <taxon>Phyllobacteriaceae</taxon>
        <taxon>Allomesorhizobium</taxon>
    </lineage>
</organism>